<dbReference type="AlphaFoldDB" id="A0AAV2LZW0"/>
<feature type="region of interest" description="Disordered" evidence="1">
    <location>
        <begin position="1"/>
        <end position="21"/>
    </location>
</feature>
<evidence type="ECO:0000313" key="3">
    <source>
        <dbReference type="Proteomes" id="UP001497482"/>
    </source>
</evidence>
<accession>A0AAV2LZW0</accession>
<evidence type="ECO:0000256" key="1">
    <source>
        <dbReference type="SAM" id="MobiDB-lite"/>
    </source>
</evidence>
<gene>
    <name evidence="2" type="ORF">KC01_LOCUS33721</name>
</gene>
<reference evidence="2 3" key="1">
    <citation type="submission" date="2024-04" db="EMBL/GenBank/DDBJ databases">
        <authorList>
            <person name="Waldvogel A.-M."/>
            <person name="Schoenle A."/>
        </authorList>
    </citation>
    <scope>NUCLEOTIDE SEQUENCE [LARGE SCALE GENOMIC DNA]</scope>
</reference>
<dbReference type="EMBL" id="OZ035827">
    <property type="protein sequence ID" value="CAL1606568.1"/>
    <property type="molecule type" value="Genomic_DNA"/>
</dbReference>
<dbReference type="Proteomes" id="UP001497482">
    <property type="component" value="Chromosome 5"/>
</dbReference>
<sequence>MRAEARGSSTDTHVGGMAHARSIHVSEESGLRFRKHCPEKDHAFAPCTDFSLITAQRDTMWESHERAEDDP</sequence>
<keyword evidence="3" id="KW-1185">Reference proteome</keyword>
<protein>
    <submittedName>
        <fullName evidence="2">Uncharacterized protein</fullName>
    </submittedName>
</protein>
<proteinExistence type="predicted"/>
<organism evidence="2 3">
    <name type="scientific">Knipowitschia caucasica</name>
    <name type="common">Caucasian dwarf goby</name>
    <name type="synonym">Pomatoschistus caucasicus</name>
    <dbReference type="NCBI Taxonomy" id="637954"/>
    <lineage>
        <taxon>Eukaryota</taxon>
        <taxon>Metazoa</taxon>
        <taxon>Chordata</taxon>
        <taxon>Craniata</taxon>
        <taxon>Vertebrata</taxon>
        <taxon>Euteleostomi</taxon>
        <taxon>Actinopterygii</taxon>
        <taxon>Neopterygii</taxon>
        <taxon>Teleostei</taxon>
        <taxon>Neoteleostei</taxon>
        <taxon>Acanthomorphata</taxon>
        <taxon>Gobiaria</taxon>
        <taxon>Gobiiformes</taxon>
        <taxon>Gobioidei</taxon>
        <taxon>Gobiidae</taxon>
        <taxon>Gobiinae</taxon>
        <taxon>Knipowitschia</taxon>
    </lineage>
</organism>
<evidence type="ECO:0000313" key="2">
    <source>
        <dbReference type="EMBL" id="CAL1606568.1"/>
    </source>
</evidence>
<name>A0AAV2LZW0_KNICA</name>